<feature type="transmembrane region" description="Helical" evidence="7">
    <location>
        <begin position="16"/>
        <end position="33"/>
    </location>
</feature>
<dbReference type="RefSeq" id="WP_199018182.1">
    <property type="nucleotide sequence ID" value="NZ_JAELUP010000012.1"/>
</dbReference>
<gene>
    <name evidence="9" type="ORF">JFN88_04760</name>
</gene>
<evidence type="ECO:0000256" key="7">
    <source>
        <dbReference type="SAM" id="Phobius"/>
    </source>
</evidence>
<reference evidence="9" key="1">
    <citation type="submission" date="2020-12" db="EMBL/GenBank/DDBJ databases">
        <authorList>
            <person name="Huq M.A."/>
        </authorList>
    </citation>
    <scope>NUCLEOTIDE SEQUENCE</scope>
    <source>
        <strain evidence="9">MAHUQ-46</strain>
    </source>
</reference>
<evidence type="ECO:0000313" key="9">
    <source>
        <dbReference type="EMBL" id="MBJ6360631.1"/>
    </source>
</evidence>
<dbReference type="GO" id="GO:0005886">
    <property type="term" value="C:plasma membrane"/>
    <property type="evidence" value="ECO:0007669"/>
    <property type="project" value="UniProtKB-SubCell"/>
</dbReference>
<organism evidence="9 10">
    <name type="scientific">Paenibacillus roseus</name>
    <dbReference type="NCBI Taxonomy" id="2798579"/>
    <lineage>
        <taxon>Bacteria</taxon>
        <taxon>Bacillati</taxon>
        <taxon>Bacillota</taxon>
        <taxon>Bacilli</taxon>
        <taxon>Bacillales</taxon>
        <taxon>Paenibacillaceae</taxon>
        <taxon>Paenibacillus</taxon>
    </lineage>
</organism>
<dbReference type="PANTHER" id="PTHR33778:SF1">
    <property type="entry name" value="MAGNESIUM TRANSPORTER YHID-RELATED"/>
    <property type="match status" value="1"/>
</dbReference>
<feature type="transmembrane region" description="Helical" evidence="7">
    <location>
        <begin position="45"/>
        <end position="68"/>
    </location>
</feature>
<protein>
    <submittedName>
        <fullName evidence="9">MgtC/SapB family protein</fullName>
    </submittedName>
</protein>
<comment type="subcellular location">
    <subcellularLocation>
        <location evidence="1">Cell membrane</location>
        <topology evidence="1">Multi-pass membrane protein</topology>
    </subcellularLocation>
</comment>
<evidence type="ECO:0000256" key="5">
    <source>
        <dbReference type="ARBA" id="ARBA00022989"/>
    </source>
</evidence>
<dbReference type="Pfam" id="PF02308">
    <property type="entry name" value="MgtC"/>
    <property type="match status" value="1"/>
</dbReference>
<evidence type="ECO:0000256" key="4">
    <source>
        <dbReference type="ARBA" id="ARBA00022692"/>
    </source>
</evidence>
<comment type="caution">
    <text evidence="9">The sequence shown here is derived from an EMBL/GenBank/DDBJ whole genome shotgun (WGS) entry which is preliminary data.</text>
</comment>
<feature type="transmembrane region" description="Helical" evidence="7">
    <location>
        <begin position="80"/>
        <end position="100"/>
    </location>
</feature>
<keyword evidence="4 7" id="KW-0812">Transmembrane</keyword>
<dbReference type="EMBL" id="JAELUP010000012">
    <property type="protein sequence ID" value="MBJ6360631.1"/>
    <property type="molecule type" value="Genomic_DNA"/>
</dbReference>
<keyword evidence="3" id="KW-1003">Cell membrane</keyword>
<dbReference type="PANTHER" id="PTHR33778">
    <property type="entry name" value="PROTEIN MGTC"/>
    <property type="match status" value="1"/>
</dbReference>
<dbReference type="InterPro" id="IPR003416">
    <property type="entry name" value="MgtC/SapB/SrpB/YhiD_fam"/>
</dbReference>
<dbReference type="PRINTS" id="PR01837">
    <property type="entry name" value="MGTCSAPBPROT"/>
</dbReference>
<dbReference type="AlphaFoldDB" id="A0A934IWK6"/>
<comment type="similarity">
    <text evidence="2">Belongs to the MgtC/SapB family.</text>
</comment>
<evidence type="ECO:0000256" key="1">
    <source>
        <dbReference type="ARBA" id="ARBA00004651"/>
    </source>
</evidence>
<evidence type="ECO:0000313" key="10">
    <source>
        <dbReference type="Proteomes" id="UP000640274"/>
    </source>
</evidence>
<evidence type="ECO:0000259" key="8">
    <source>
        <dbReference type="Pfam" id="PF02308"/>
    </source>
</evidence>
<keyword evidence="5 7" id="KW-1133">Transmembrane helix</keyword>
<proteinExistence type="inferred from homology"/>
<keyword evidence="10" id="KW-1185">Reference proteome</keyword>
<dbReference type="Proteomes" id="UP000640274">
    <property type="component" value="Unassembled WGS sequence"/>
</dbReference>
<feature type="domain" description="MgtC/SapB/SrpB/YhiD N-terminal" evidence="8">
    <location>
        <begin position="20"/>
        <end position="149"/>
    </location>
</feature>
<evidence type="ECO:0000256" key="6">
    <source>
        <dbReference type="ARBA" id="ARBA00023136"/>
    </source>
</evidence>
<evidence type="ECO:0000256" key="3">
    <source>
        <dbReference type="ARBA" id="ARBA00022475"/>
    </source>
</evidence>
<feature type="transmembrane region" description="Helical" evidence="7">
    <location>
        <begin position="112"/>
        <end position="145"/>
    </location>
</feature>
<evidence type="ECO:0000256" key="2">
    <source>
        <dbReference type="ARBA" id="ARBA00009298"/>
    </source>
</evidence>
<keyword evidence="6 7" id="KW-0472">Membrane</keyword>
<accession>A0A934IWK6</accession>
<dbReference type="InterPro" id="IPR049177">
    <property type="entry name" value="MgtC_SapB_SrpB_YhiD_N"/>
</dbReference>
<name>A0A934IWK6_9BACL</name>
<sequence length="240" mass="26134">MAGATQQLWQITQSDLLLRMLISAAFGGLIGIEREWSNHAAGFRTHILVCLGSTTIMLLSIYGFSQFVNEPNVRMDPARLTAQVISGIGFLGAGVIMRNGSEVKGLTTAASIWVVAAIGLCVGAGFLFAAGLCTLFVLISLYLLNKMEKIYLKSRSKHELEVELLDRSGGLVMLSQALKQRELDIVSLQVLSSQTGDGGIEKITIRFVVRSRKNNAYMDAVRYISARPDVLALRTGMSLH</sequence>